<name>A0A0G4KY14_VERLO</name>
<dbReference type="AlphaFoldDB" id="A0A0G4KY14"/>
<dbReference type="EMBL" id="CVQH01005780">
    <property type="protein sequence ID" value="CRK14674.1"/>
    <property type="molecule type" value="Genomic_DNA"/>
</dbReference>
<evidence type="ECO:0000313" key="2">
    <source>
        <dbReference type="EMBL" id="CRK14674.1"/>
    </source>
</evidence>
<reference evidence="2 3" key="1">
    <citation type="submission" date="2015-05" db="EMBL/GenBank/DDBJ databases">
        <authorList>
            <person name="Wang D.B."/>
            <person name="Wang M."/>
        </authorList>
    </citation>
    <scope>NUCLEOTIDE SEQUENCE [LARGE SCALE GENOMIC DNA]</scope>
    <source>
        <strain evidence="2">VL1</strain>
    </source>
</reference>
<feature type="compositionally biased region" description="Acidic residues" evidence="1">
    <location>
        <begin position="310"/>
        <end position="327"/>
    </location>
</feature>
<organism evidence="2 3">
    <name type="scientific">Verticillium longisporum</name>
    <name type="common">Verticillium dahliae var. longisporum</name>
    <dbReference type="NCBI Taxonomy" id="100787"/>
    <lineage>
        <taxon>Eukaryota</taxon>
        <taxon>Fungi</taxon>
        <taxon>Dikarya</taxon>
        <taxon>Ascomycota</taxon>
        <taxon>Pezizomycotina</taxon>
        <taxon>Sordariomycetes</taxon>
        <taxon>Hypocreomycetidae</taxon>
        <taxon>Glomerellales</taxon>
        <taxon>Plectosphaerellaceae</taxon>
        <taxon>Verticillium</taxon>
    </lineage>
</organism>
<gene>
    <name evidence="2" type="ORF">BN1708_011199</name>
</gene>
<keyword evidence="3" id="KW-1185">Reference proteome</keyword>
<evidence type="ECO:0000256" key="1">
    <source>
        <dbReference type="SAM" id="MobiDB-lite"/>
    </source>
</evidence>
<sequence length="327" mass="34862">MVVAALAATSTTLTDLTLISSIQVVRGIYVEPEPMIGPAGSLRALRNFASIKNLTVSWFMLMGQDGSSPWALADVLPRNLEHLVIYDQLIFNTPVGFKMDEFTVSIPVFQFFDENNLAMAPLPPNPRREPGQAYSARDLPCLRCCDRMCKQFNPATSGEYPCCEEDATGSAKCSYCGAAQGGKPCLAVPVKHQAAMRALKLATEAVAKNGYTGVFKTAGQKALQKGKNDKALSAEKRAAADQQEAGEYSARRLAAADRLAQAAERSAAAAEVSAAALQQIAGSLAKLVTIQSEIRENYTLVNHDALVGAADDEEDGENQEGDGEVAA</sequence>
<evidence type="ECO:0000313" key="3">
    <source>
        <dbReference type="Proteomes" id="UP000044602"/>
    </source>
</evidence>
<accession>A0A0G4KY14</accession>
<feature type="region of interest" description="Disordered" evidence="1">
    <location>
        <begin position="306"/>
        <end position="327"/>
    </location>
</feature>
<dbReference type="Proteomes" id="UP000044602">
    <property type="component" value="Unassembled WGS sequence"/>
</dbReference>
<proteinExistence type="predicted"/>
<protein>
    <submittedName>
        <fullName evidence="2">Uncharacterized protein</fullName>
    </submittedName>
</protein>